<accession>A0AAW2VX41</accession>
<proteinExistence type="predicted"/>
<comment type="caution">
    <text evidence="1">The sequence shown here is derived from an EMBL/GenBank/DDBJ whole genome shotgun (WGS) entry which is preliminary data.</text>
</comment>
<evidence type="ECO:0008006" key="2">
    <source>
        <dbReference type="Google" id="ProtNLM"/>
    </source>
</evidence>
<reference evidence="1" key="2">
    <citation type="journal article" date="2024" name="Plant">
        <title>Genomic evolution and insights into agronomic trait innovations of Sesamum species.</title>
        <authorList>
            <person name="Miao H."/>
            <person name="Wang L."/>
            <person name="Qu L."/>
            <person name="Liu H."/>
            <person name="Sun Y."/>
            <person name="Le M."/>
            <person name="Wang Q."/>
            <person name="Wei S."/>
            <person name="Zheng Y."/>
            <person name="Lin W."/>
            <person name="Duan Y."/>
            <person name="Cao H."/>
            <person name="Xiong S."/>
            <person name="Wang X."/>
            <person name="Wei L."/>
            <person name="Li C."/>
            <person name="Ma Q."/>
            <person name="Ju M."/>
            <person name="Zhao R."/>
            <person name="Li G."/>
            <person name="Mu C."/>
            <person name="Tian Q."/>
            <person name="Mei H."/>
            <person name="Zhang T."/>
            <person name="Gao T."/>
            <person name="Zhang H."/>
        </authorList>
    </citation>
    <scope>NUCLEOTIDE SEQUENCE</scope>
    <source>
        <strain evidence="1">KEN1</strain>
    </source>
</reference>
<protein>
    <recommendedName>
        <fullName evidence="2">Reverse transcriptase</fullName>
    </recommendedName>
</protein>
<dbReference type="PANTHER" id="PTHR33116:SF86">
    <property type="entry name" value="REVERSE TRANSCRIPTASE DOMAIN-CONTAINING PROTEIN"/>
    <property type="match status" value="1"/>
</dbReference>
<organism evidence="1">
    <name type="scientific">Sesamum latifolium</name>
    <dbReference type="NCBI Taxonomy" id="2727402"/>
    <lineage>
        <taxon>Eukaryota</taxon>
        <taxon>Viridiplantae</taxon>
        <taxon>Streptophyta</taxon>
        <taxon>Embryophyta</taxon>
        <taxon>Tracheophyta</taxon>
        <taxon>Spermatophyta</taxon>
        <taxon>Magnoliopsida</taxon>
        <taxon>eudicotyledons</taxon>
        <taxon>Gunneridae</taxon>
        <taxon>Pentapetalae</taxon>
        <taxon>asterids</taxon>
        <taxon>lamiids</taxon>
        <taxon>Lamiales</taxon>
        <taxon>Pedaliaceae</taxon>
        <taxon>Sesamum</taxon>
    </lineage>
</organism>
<evidence type="ECO:0000313" key="1">
    <source>
        <dbReference type="EMBL" id="KAL0433613.1"/>
    </source>
</evidence>
<reference evidence="1" key="1">
    <citation type="submission" date="2020-06" db="EMBL/GenBank/DDBJ databases">
        <authorList>
            <person name="Li T."/>
            <person name="Hu X."/>
            <person name="Zhang T."/>
            <person name="Song X."/>
            <person name="Zhang H."/>
            <person name="Dai N."/>
            <person name="Sheng W."/>
            <person name="Hou X."/>
            <person name="Wei L."/>
        </authorList>
    </citation>
    <scope>NUCLEOTIDE SEQUENCE</scope>
    <source>
        <strain evidence="1">KEN1</strain>
        <tissue evidence="1">Leaf</tissue>
    </source>
</reference>
<dbReference type="AlphaFoldDB" id="A0AAW2VX41"/>
<sequence>MRGHPGKRSTILNQALSSVGEFRKELRVGWGLAWWAHDRYLGLPVVAGRSKWALFQNIRDRSWDRISGWSSRLLSQASKGVLIKSVLQALPTYAMFCFKLPDHLLKDSEKTMRDFWWHDKGDKSALGCMEENVSISSRRGIRIS</sequence>
<dbReference type="PANTHER" id="PTHR33116">
    <property type="entry name" value="REVERSE TRANSCRIPTASE ZINC-BINDING DOMAIN-CONTAINING PROTEIN-RELATED-RELATED"/>
    <property type="match status" value="1"/>
</dbReference>
<gene>
    <name evidence="1" type="ORF">Slati_2695600</name>
</gene>
<dbReference type="EMBL" id="JACGWN010000009">
    <property type="protein sequence ID" value="KAL0433613.1"/>
    <property type="molecule type" value="Genomic_DNA"/>
</dbReference>
<name>A0AAW2VX41_9LAMI</name>